<proteinExistence type="predicted"/>
<feature type="domain" description="GSCFA" evidence="2">
    <location>
        <begin position="41"/>
        <end position="312"/>
    </location>
</feature>
<gene>
    <name evidence="3" type="ORF">JO391_16205</name>
</gene>
<dbReference type="EMBL" id="CP069370">
    <property type="protein sequence ID" value="QYZ69263.1"/>
    <property type="molecule type" value="Genomic_DNA"/>
</dbReference>
<evidence type="ECO:0000313" key="3">
    <source>
        <dbReference type="EMBL" id="QYZ69263.1"/>
    </source>
</evidence>
<feature type="region of interest" description="Disordered" evidence="1">
    <location>
        <begin position="1"/>
        <end position="24"/>
    </location>
</feature>
<dbReference type="RefSeq" id="WP_220661483.1">
    <property type="nucleotide sequence ID" value="NZ_CP069370.1"/>
</dbReference>
<protein>
    <submittedName>
        <fullName evidence="3">GSCFA domain-containing protein</fullName>
    </submittedName>
</protein>
<name>A0A8G0ZV58_9RHOB</name>
<dbReference type="Pfam" id="PF08885">
    <property type="entry name" value="GSCFA"/>
    <property type="match status" value="1"/>
</dbReference>
<organism evidence="3 4">
    <name type="scientific">Neotabrizicola shimadae</name>
    <dbReference type="NCBI Taxonomy" id="2807096"/>
    <lineage>
        <taxon>Bacteria</taxon>
        <taxon>Pseudomonadati</taxon>
        <taxon>Pseudomonadota</taxon>
        <taxon>Alphaproteobacteria</taxon>
        <taxon>Rhodobacterales</taxon>
        <taxon>Paracoccaceae</taxon>
        <taxon>Neotabrizicola</taxon>
    </lineage>
</organism>
<dbReference type="InterPro" id="IPR014982">
    <property type="entry name" value="GSCFA"/>
</dbReference>
<dbReference type="KEGG" id="nsm:JO391_16205"/>
<dbReference type="AlphaFoldDB" id="A0A8G0ZV58"/>
<dbReference type="Proteomes" id="UP000826300">
    <property type="component" value="Chromosome"/>
</dbReference>
<reference evidence="3" key="1">
    <citation type="submission" date="2021-02" db="EMBL/GenBank/DDBJ databases">
        <title>Rhodobacter shimadae sp. nov., an aerobic anoxygenic phototrophic bacterium isolated from a hot spring.</title>
        <authorList>
            <person name="Muramatsu S."/>
            <person name="Haruta S."/>
            <person name="Hirose S."/>
            <person name="Hanada S."/>
        </authorList>
    </citation>
    <scope>NUCLEOTIDE SEQUENCE</scope>
    <source>
        <strain evidence="3">N10</strain>
    </source>
</reference>
<sequence length="358" mass="40374">MRHPYAGAPRRQFWNREPGVTEPHKLDPVGEAPFSLSRSDRIVTAGSCFAQHVARFMSQSGYNHYIAEPAHPIVMKDAARKYNYGLFSARYGNIYTARQLLQLIQRAYGSFVPIESTWPGPNGKGVVDPFRPQIHPGGFLNENELQADRAHHLACVRDAIEKMDVFVFTLGLTETWADSRDGAVFPLAPGVAGGIYDPSLVKFENYDEVQSFEDLRAALSLIRSINPKVRIILTVSPVPLNATYEDRHVLLSTTWSKAVLRIAAEKATRELSDCVYFPSYEIITSPHVRGQYYEDDCREVRQKGVDHVMRLFLRHFADQKVEDVQVRSAPRVTGAANHMDDMEDKVELLCDEAAISDH</sequence>
<evidence type="ECO:0000259" key="2">
    <source>
        <dbReference type="Pfam" id="PF08885"/>
    </source>
</evidence>
<accession>A0A8G0ZV58</accession>
<keyword evidence="4" id="KW-1185">Reference proteome</keyword>
<evidence type="ECO:0000313" key="4">
    <source>
        <dbReference type="Proteomes" id="UP000826300"/>
    </source>
</evidence>
<evidence type="ECO:0000256" key="1">
    <source>
        <dbReference type="SAM" id="MobiDB-lite"/>
    </source>
</evidence>